<evidence type="ECO:0000256" key="9">
    <source>
        <dbReference type="ARBA" id="ARBA00023065"/>
    </source>
</evidence>
<dbReference type="PANTHER" id="PTHR11893:SF10">
    <property type="entry name" value="INNEXIN-6"/>
    <property type="match status" value="1"/>
</dbReference>
<evidence type="ECO:0000256" key="2">
    <source>
        <dbReference type="ARBA" id="ARBA00004651"/>
    </source>
</evidence>
<keyword evidence="5 12" id="KW-0812">Transmembrane</keyword>
<evidence type="ECO:0000313" key="14">
    <source>
        <dbReference type="Proteomes" id="UP000494206"/>
    </source>
</evidence>
<keyword evidence="8 12" id="KW-1133">Transmembrane helix</keyword>
<dbReference type="Proteomes" id="UP000494206">
    <property type="component" value="Unassembled WGS sequence"/>
</dbReference>
<evidence type="ECO:0000313" key="13">
    <source>
        <dbReference type="EMBL" id="CAB3406206.1"/>
    </source>
</evidence>
<dbReference type="GO" id="GO:0005921">
    <property type="term" value="C:gap junction"/>
    <property type="evidence" value="ECO:0007669"/>
    <property type="project" value="UniProtKB-SubCell"/>
</dbReference>
<dbReference type="Pfam" id="PF00876">
    <property type="entry name" value="Innexin"/>
    <property type="match status" value="1"/>
</dbReference>
<dbReference type="InterPro" id="IPR000990">
    <property type="entry name" value="Innexin"/>
</dbReference>
<evidence type="ECO:0000256" key="11">
    <source>
        <dbReference type="ARBA" id="ARBA00023303"/>
    </source>
</evidence>
<feature type="transmembrane region" description="Helical" evidence="12">
    <location>
        <begin position="352"/>
        <end position="369"/>
    </location>
</feature>
<comment type="function">
    <text evidence="12">Structural component of the gap junctions.</text>
</comment>
<comment type="caution">
    <text evidence="12">Lacks conserved residue(s) required for the propagation of feature annotation.</text>
</comment>
<dbReference type="GO" id="GO:0005886">
    <property type="term" value="C:plasma membrane"/>
    <property type="evidence" value="ECO:0007669"/>
    <property type="project" value="UniProtKB-SubCell"/>
</dbReference>
<keyword evidence="9 12" id="KW-0406">Ion transport</keyword>
<dbReference type="EMBL" id="CADEPM010000005">
    <property type="protein sequence ID" value="CAB3406206.1"/>
    <property type="molecule type" value="Genomic_DNA"/>
</dbReference>
<accession>A0A8S1ERD5</accession>
<evidence type="ECO:0000256" key="6">
    <source>
        <dbReference type="ARBA" id="ARBA00022868"/>
    </source>
</evidence>
<feature type="transmembrane region" description="Helical" evidence="12">
    <location>
        <begin position="437"/>
        <end position="458"/>
    </location>
</feature>
<reference evidence="13 14" key="1">
    <citation type="submission" date="2020-04" db="EMBL/GenBank/DDBJ databases">
        <authorList>
            <person name="Laetsch R D."/>
            <person name="Stevens L."/>
            <person name="Kumar S."/>
            <person name="Blaxter L. M."/>
        </authorList>
    </citation>
    <scope>NUCLEOTIDE SEQUENCE [LARGE SCALE GENOMIC DNA]</scope>
</reference>
<dbReference type="AlphaFoldDB" id="A0A8S1ERD5"/>
<evidence type="ECO:0000256" key="5">
    <source>
        <dbReference type="ARBA" id="ARBA00022692"/>
    </source>
</evidence>
<dbReference type="CDD" id="cd09628">
    <property type="entry name" value="DOMON_SDR_2_like"/>
    <property type="match status" value="1"/>
</dbReference>
<evidence type="ECO:0000256" key="12">
    <source>
        <dbReference type="RuleBase" id="RU010713"/>
    </source>
</evidence>
<keyword evidence="4" id="KW-1003">Cell membrane</keyword>
<proteinExistence type="inferred from homology"/>
<evidence type="ECO:0000256" key="7">
    <source>
        <dbReference type="ARBA" id="ARBA00022949"/>
    </source>
</evidence>
<feature type="transmembrane region" description="Helical" evidence="12">
    <location>
        <begin position="524"/>
        <end position="548"/>
    </location>
</feature>
<dbReference type="GO" id="GO:0005243">
    <property type="term" value="F:gap junction channel activity"/>
    <property type="evidence" value="ECO:0007669"/>
    <property type="project" value="TreeGrafter"/>
</dbReference>
<keyword evidence="14" id="KW-1185">Reference proteome</keyword>
<dbReference type="PROSITE" id="PS51013">
    <property type="entry name" value="PANNEXIN"/>
    <property type="match status" value="1"/>
</dbReference>
<keyword evidence="7" id="KW-0965">Cell junction</keyword>
<dbReference type="OrthoDB" id="5867527at2759"/>
<evidence type="ECO:0000256" key="1">
    <source>
        <dbReference type="ARBA" id="ARBA00004610"/>
    </source>
</evidence>
<organism evidence="13 14">
    <name type="scientific">Caenorhabditis bovis</name>
    <dbReference type="NCBI Taxonomy" id="2654633"/>
    <lineage>
        <taxon>Eukaryota</taxon>
        <taxon>Metazoa</taxon>
        <taxon>Ecdysozoa</taxon>
        <taxon>Nematoda</taxon>
        <taxon>Chromadorea</taxon>
        <taxon>Rhabditida</taxon>
        <taxon>Rhabditina</taxon>
        <taxon>Rhabditomorpha</taxon>
        <taxon>Rhabditoidea</taxon>
        <taxon>Rhabditidae</taxon>
        <taxon>Peloderinae</taxon>
        <taxon>Caenorhabditis</taxon>
    </lineage>
</organism>
<evidence type="ECO:0000256" key="8">
    <source>
        <dbReference type="ARBA" id="ARBA00022989"/>
    </source>
</evidence>
<keyword evidence="10 12" id="KW-0472">Membrane</keyword>
<keyword evidence="6" id="KW-0303">Gap junction</keyword>
<keyword evidence="11 12" id="KW-0407">Ion channel</keyword>
<evidence type="ECO:0000256" key="3">
    <source>
        <dbReference type="ARBA" id="ARBA00022448"/>
    </source>
</evidence>
<comment type="subcellular location">
    <subcellularLocation>
        <location evidence="1">Cell junction</location>
        <location evidence="1">Gap junction</location>
    </subcellularLocation>
    <subcellularLocation>
        <location evidence="2 12">Cell membrane</location>
        <topology evidence="2 12">Multi-pass membrane protein</topology>
    </subcellularLocation>
</comment>
<sequence>MDYRTDCNVSKMCMFKPRGCNPNLDCTLGVVLETIGPNKLKVQMVAQTIIPPVQQQYVAIAFSHDTIMGDDSVTECVLSDMGQLVGYEPEVFLSYNKGKSNDRVFMNDDEHAIVFTDLRGEVVDGRVACEFVEQIVPQIDNKNGLIWNLNKDYYLMAATGSAQPDEVNAHEMNHESHFFPMTSTSQFNPSTFANNFTHPANFVPKIDISNRAEKRPLRPTTPPTATVVGTHSVSIDHTSELARFRSNDMASQVGAITSVNALISRVFVQPKGDLTDRLNSRITVCILAVSSVLMMSTHFFGDPITCWTPAQFTKQWVDFVNQYCYVHGTYFAPFTEQLSFEDDERKKATIQYYQWVPYILAVQAVFFYLPRFMWKSMIAYSGYDLAGAVKYVDRFWNSIRDQDAAFKTRLARFEGQAAVYIWEGLRLARMKRSRDMALFYTLATVIQFINAWIQFYIINSLLDSPTYTFWGPGLLSDILQGNDWQTTGHFPRVVHCDFNRRRTASVQLDTVLCVLTYNIYYEKLLLFLWFWFAVVAIWSTINSMAWIYRLCSTVKTQKMIENYLGTAPVKAPVSDEVFFRALGTDGMFVMQQMALNLGDIPASYLTIAMRNICPSYLDTDDDYDENTPLTIVKTVRNT</sequence>
<evidence type="ECO:0000256" key="4">
    <source>
        <dbReference type="ARBA" id="ARBA00022475"/>
    </source>
</evidence>
<dbReference type="PANTHER" id="PTHR11893">
    <property type="entry name" value="INNEXIN"/>
    <property type="match status" value="1"/>
</dbReference>
<keyword evidence="3 12" id="KW-0813">Transport</keyword>
<dbReference type="GO" id="GO:0034220">
    <property type="term" value="P:monoatomic ion transmembrane transport"/>
    <property type="evidence" value="ECO:0007669"/>
    <property type="project" value="UniProtKB-KW"/>
</dbReference>
<comment type="similarity">
    <text evidence="12">Belongs to the pannexin family.</text>
</comment>
<protein>
    <recommendedName>
        <fullName evidence="12">Innexin</fullName>
    </recommendedName>
</protein>
<gene>
    <name evidence="12" type="primary">inx</name>
    <name evidence="13" type="ORF">CBOVIS_LOCUS8309</name>
</gene>
<dbReference type="PRINTS" id="PR01262">
    <property type="entry name" value="INNEXIN"/>
</dbReference>
<evidence type="ECO:0000256" key="10">
    <source>
        <dbReference type="ARBA" id="ARBA00023136"/>
    </source>
</evidence>
<comment type="caution">
    <text evidence="13">The sequence shown here is derived from an EMBL/GenBank/DDBJ whole genome shotgun (WGS) entry which is preliminary data.</text>
</comment>
<name>A0A8S1ERD5_9PELO</name>